<evidence type="ECO:0000256" key="4">
    <source>
        <dbReference type="ARBA" id="ARBA00022777"/>
    </source>
</evidence>
<dbReference type="GO" id="GO:0005524">
    <property type="term" value="F:ATP binding"/>
    <property type="evidence" value="ECO:0007669"/>
    <property type="project" value="UniProtKB-KW"/>
</dbReference>
<evidence type="ECO:0000313" key="8">
    <source>
        <dbReference type="Proteomes" id="UP001620626"/>
    </source>
</evidence>
<organism evidence="7 8">
    <name type="scientific">Heterodera trifolii</name>
    <dbReference type="NCBI Taxonomy" id="157864"/>
    <lineage>
        <taxon>Eukaryota</taxon>
        <taxon>Metazoa</taxon>
        <taxon>Ecdysozoa</taxon>
        <taxon>Nematoda</taxon>
        <taxon>Chromadorea</taxon>
        <taxon>Rhabditida</taxon>
        <taxon>Tylenchina</taxon>
        <taxon>Tylenchomorpha</taxon>
        <taxon>Tylenchoidea</taxon>
        <taxon>Heteroderidae</taxon>
        <taxon>Heteroderinae</taxon>
        <taxon>Heterodera</taxon>
    </lineage>
</organism>
<feature type="domain" description="Protein kinase" evidence="6">
    <location>
        <begin position="1"/>
        <end position="169"/>
    </location>
</feature>
<dbReference type="InterPro" id="IPR000719">
    <property type="entry name" value="Prot_kinase_dom"/>
</dbReference>
<dbReference type="EMBL" id="JBICBT010000359">
    <property type="protein sequence ID" value="KAL3116291.1"/>
    <property type="molecule type" value="Genomic_DNA"/>
</dbReference>
<dbReference type="Pfam" id="PF00069">
    <property type="entry name" value="Pkinase"/>
    <property type="match status" value="1"/>
</dbReference>
<reference evidence="7 8" key="1">
    <citation type="submission" date="2024-10" db="EMBL/GenBank/DDBJ databases">
        <authorList>
            <person name="Kim D."/>
        </authorList>
    </citation>
    <scope>NUCLEOTIDE SEQUENCE [LARGE SCALE GENOMIC DNA]</scope>
    <source>
        <strain evidence="7">BH-2024</strain>
    </source>
</reference>
<gene>
    <name evidence="7" type="ORF">niasHT_002374</name>
</gene>
<dbReference type="GO" id="GO:0004674">
    <property type="term" value="F:protein serine/threonine kinase activity"/>
    <property type="evidence" value="ECO:0007669"/>
    <property type="project" value="UniProtKB-KW"/>
</dbReference>
<dbReference type="Gene3D" id="1.10.510.10">
    <property type="entry name" value="Transferase(Phosphotransferase) domain 1"/>
    <property type="match status" value="1"/>
</dbReference>
<proteinExistence type="predicted"/>
<evidence type="ECO:0000256" key="5">
    <source>
        <dbReference type="ARBA" id="ARBA00022840"/>
    </source>
</evidence>
<dbReference type="Proteomes" id="UP001620626">
    <property type="component" value="Unassembled WGS sequence"/>
</dbReference>
<dbReference type="SMART" id="SM00220">
    <property type="entry name" value="S_TKc"/>
    <property type="match status" value="1"/>
</dbReference>
<dbReference type="SUPFAM" id="SSF56112">
    <property type="entry name" value="Protein kinase-like (PK-like)"/>
    <property type="match status" value="1"/>
</dbReference>
<name>A0ABD2LMG2_9BILA</name>
<evidence type="ECO:0000259" key="6">
    <source>
        <dbReference type="PROSITE" id="PS50011"/>
    </source>
</evidence>
<sequence length="230" mass="26524">MELKKSDEGSDAKHRGDVSQPIWPHHYFGWCNEQCMLEHLRKNGPVDEATCRGWILQLTKALTYYELSTSFCGTKAFKAPELLQTRDYDPFNADVWALGIVCYILLTDTFPFDIAKDISQILEKMRSQNYQFPSRLAIIASSREAINTILAFDPSDRPTIFDVSNLSWITHHLNARMTAQINKKSHTEKRYTRKFYHDYASGLERIIFENMSPSVLGVADHESGTYFDKI</sequence>
<dbReference type="InterPro" id="IPR011009">
    <property type="entry name" value="Kinase-like_dom_sf"/>
</dbReference>
<dbReference type="PROSITE" id="PS50011">
    <property type="entry name" value="PROTEIN_KINASE_DOM"/>
    <property type="match status" value="1"/>
</dbReference>
<evidence type="ECO:0000313" key="7">
    <source>
        <dbReference type="EMBL" id="KAL3116291.1"/>
    </source>
</evidence>
<protein>
    <recommendedName>
        <fullName evidence="6">Protein kinase domain-containing protein</fullName>
    </recommendedName>
</protein>
<dbReference type="AlphaFoldDB" id="A0ABD2LMG2"/>
<evidence type="ECO:0000256" key="1">
    <source>
        <dbReference type="ARBA" id="ARBA00022527"/>
    </source>
</evidence>
<keyword evidence="4" id="KW-0418">Kinase</keyword>
<keyword evidence="8" id="KW-1185">Reference proteome</keyword>
<dbReference type="PANTHER" id="PTHR24346:SF82">
    <property type="entry name" value="KP78A-RELATED"/>
    <property type="match status" value="1"/>
</dbReference>
<keyword evidence="3" id="KW-0547">Nucleotide-binding</keyword>
<keyword evidence="2" id="KW-0808">Transferase</keyword>
<evidence type="ECO:0000256" key="2">
    <source>
        <dbReference type="ARBA" id="ARBA00022679"/>
    </source>
</evidence>
<comment type="caution">
    <text evidence="7">The sequence shown here is derived from an EMBL/GenBank/DDBJ whole genome shotgun (WGS) entry which is preliminary data.</text>
</comment>
<keyword evidence="5" id="KW-0067">ATP-binding</keyword>
<accession>A0ABD2LMG2</accession>
<dbReference type="PANTHER" id="PTHR24346">
    <property type="entry name" value="MAP/MICROTUBULE AFFINITY-REGULATING KINASE"/>
    <property type="match status" value="1"/>
</dbReference>
<keyword evidence="1" id="KW-0723">Serine/threonine-protein kinase</keyword>
<evidence type="ECO:0000256" key="3">
    <source>
        <dbReference type="ARBA" id="ARBA00022741"/>
    </source>
</evidence>